<keyword evidence="1" id="KW-1133">Transmembrane helix</keyword>
<feature type="transmembrane region" description="Helical" evidence="1">
    <location>
        <begin position="34"/>
        <end position="52"/>
    </location>
</feature>
<organism evidence="2 3">
    <name type="scientific">Acinetobacter terrestris</name>
    <dbReference type="NCBI Taxonomy" id="2529843"/>
    <lineage>
        <taxon>Bacteria</taxon>
        <taxon>Pseudomonadati</taxon>
        <taxon>Pseudomonadota</taxon>
        <taxon>Gammaproteobacteria</taxon>
        <taxon>Moraxellales</taxon>
        <taxon>Moraxellaceae</taxon>
        <taxon>Acinetobacter</taxon>
        <taxon>Acinetobacter Taxon 24</taxon>
    </lineage>
</organism>
<dbReference type="AlphaFoldDB" id="A0AAW6UKC1"/>
<accession>A0AAW6UKC1</accession>
<proteinExistence type="predicted"/>
<name>A0AAW6UKC1_9GAMM</name>
<sequence>MKRDFIPAVLLTIISISIPSYAFAHSLYPTYMIMGGGLLVVFALAIYVFCEIRKSIQVHINKPTK</sequence>
<dbReference type="RefSeq" id="WP_131267227.1">
    <property type="nucleotide sequence ID" value="NZ_JASKNE010000001.1"/>
</dbReference>
<dbReference type="EMBL" id="JASKNE010000001">
    <property type="protein sequence ID" value="MDK1682374.1"/>
    <property type="molecule type" value="Genomic_DNA"/>
</dbReference>
<keyword evidence="1" id="KW-0472">Membrane</keyword>
<protein>
    <submittedName>
        <fullName evidence="2">Uncharacterized protein</fullName>
    </submittedName>
</protein>
<reference evidence="2" key="1">
    <citation type="submission" date="2023-04" db="EMBL/GenBank/DDBJ databases">
        <title>The environmental microbiomes in feedlot watering bowls are a reservoir of florfenicol resistance for bovine respiratory disease pathogens.</title>
        <authorList>
            <person name="Kos D.W."/>
            <person name="Ruzzini A.C."/>
            <person name="Schreiner B."/>
            <person name="Jelinski M.D."/>
        </authorList>
    </citation>
    <scope>NUCLEOTIDE SEQUENCE</scope>
    <source>
        <strain evidence="2">WB3</strain>
    </source>
</reference>
<evidence type="ECO:0000313" key="2">
    <source>
        <dbReference type="EMBL" id="MDK1682374.1"/>
    </source>
</evidence>
<dbReference type="Proteomes" id="UP001241935">
    <property type="component" value="Unassembled WGS sequence"/>
</dbReference>
<gene>
    <name evidence="2" type="ORF">QOR41_00590</name>
</gene>
<comment type="caution">
    <text evidence="2">The sequence shown here is derived from an EMBL/GenBank/DDBJ whole genome shotgun (WGS) entry which is preliminary data.</text>
</comment>
<evidence type="ECO:0000256" key="1">
    <source>
        <dbReference type="SAM" id="Phobius"/>
    </source>
</evidence>
<keyword evidence="1" id="KW-0812">Transmembrane</keyword>
<evidence type="ECO:0000313" key="3">
    <source>
        <dbReference type="Proteomes" id="UP001241935"/>
    </source>
</evidence>